<proteinExistence type="predicted"/>
<organism evidence="2 3">
    <name type="scientific">Wolfiporia cocos (strain MD-104)</name>
    <name type="common">Brown rot fungus</name>
    <dbReference type="NCBI Taxonomy" id="742152"/>
    <lineage>
        <taxon>Eukaryota</taxon>
        <taxon>Fungi</taxon>
        <taxon>Dikarya</taxon>
        <taxon>Basidiomycota</taxon>
        <taxon>Agaricomycotina</taxon>
        <taxon>Agaricomycetes</taxon>
        <taxon>Polyporales</taxon>
        <taxon>Phaeolaceae</taxon>
        <taxon>Wolfiporia</taxon>
    </lineage>
</organism>
<evidence type="ECO:0000256" key="1">
    <source>
        <dbReference type="SAM" id="MobiDB-lite"/>
    </source>
</evidence>
<protein>
    <submittedName>
        <fullName evidence="2">Uncharacterized protein</fullName>
    </submittedName>
</protein>
<evidence type="ECO:0000313" key="3">
    <source>
        <dbReference type="Proteomes" id="UP000218811"/>
    </source>
</evidence>
<gene>
    <name evidence="2" type="ORF">WOLCODRAFT_14614</name>
</gene>
<keyword evidence="3" id="KW-1185">Reference proteome</keyword>
<dbReference type="EMBL" id="KB467831">
    <property type="protein sequence ID" value="PCH33275.1"/>
    <property type="molecule type" value="Genomic_DNA"/>
</dbReference>
<accession>A0A2H3IV21</accession>
<dbReference type="Proteomes" id="UP000218811">
    <property type="component" value="Unassembled WGS sequence"/>
</dbReference>
<name>A0A2H3IV21_WOLCO</name>
<reference evidence="2 3" key="1">
    <citation type="journal article" date="2012" name="Science">
        <title>The Paleozoic origin of enzymatic lignin decomposition reconstructed from 31 fungal genomes.</title>
        <authorList>
            <person name="Floudas D."/>
            <person name="Binder M."/>
            <person name="Riley R."/>
            <person name="Barry K."/>
            <person name="Blanchette R.A."/>
            <person name="Henrissat B."/>
            <person name="Martinez A.T."/>
            <person name="Otillar R."/>
            <person name="Spatafora J.W."/>
            <person name="Yadav J.S."/>
            <person name="Aerts A."/>
            <person name="Benoit I."/>
            <person name="Boyd A."/>
            <person name="Carlson A."/>
            <person name="Copeland A."/>
            <person name="Coutinho P.M."/>
            <person name="de Vries R.P."/>
            <person name="Ferreira P."/>
            <person name="Findley K."/>
            <person name="Foster B."/>
            <person name="Gaskell J."/>
            <person name="Glotzer D."/>
            <person name="Gorecki P."/>
            <person name="Heitman J."/>
            <person name="Hesse C."/>
            <person name="Hori C."/>
            <person name="Igarashi K."/>
            <person name="Jurgens J.A."/>
            <person name="Kallen N."/>
            <person name="Kersten P."/>
            <person name="Kohler A."/>
            <person name="Kuees U."/>
            <person name="Kumar T.K.A."/>
            <person name="Kuo A."/>
            <person name="LaButti K."/>
            <person name="Larrondo L.F."/>
            <person name="Lindquist E."/>
            <person name="Ling A."/>
            <person name="Lombard V."/>
            <person name="Lucas S."/>
            <person name="Lundell T."/>
            <person name="Martin R."/>
            <person name="McLaughlin D.J."/>
            <person name="Morgenstern I."/>
            <person name="Morin E."/>
            <person name="Murat C."/>
            <person name="Nagy L.G."/>
            <person name="Nolan M."/>
            <person name="Ohm R.A."/>
            <person name="Patyshakuliyeva A."/>
            <person name="Rokas A."/>
            <person name="Ruiz-Duenas F.J."/>
            <person name="Sabat G."/>
            <person name="Salamov A."/>
            <person name="Samejima M."/>
            <person name="Schmutz J."/>
            <person name="Slot J.C."/>
            <person name="St John F."/>
            <person name="Stenlid J."/>
            <person name="Sun H."/>
            <person name="Sun S."/>
            <person name="Syed K."/>
            <person name="Tsang A."/>
            <person name="Wiebenga A."/>
            <person name="Young D."/>
            <person name="Pisabarro A."/>
            <person name="Eastwood D.C."/>
            <person name="Martin F."/>
            <person name="Cullen D."/>
            <person name="Grigoriev I.V."/>
            <person name="Hibbett D.S."/>
        </authorList>
    </citation>
    <scope>NUCLEOTIDE SEQUENCE [LARGE SCALE GENOMIC DNA]</scope>
    <source>
        <strain evidence="2 3">MD-104</strain>
    </source>
</reference>
<sequence>MEEPRSANHQCSDNEKPKPSASLWEEVLRSEIEALKRLLAEQQQVAASRPPITTVVPLPESPAKAMVREALLSRPPTTVHLLPKLRAHALELEDHNRQCQVARTRALSMRPIDQIEPGSYLGDMFHYVGHRIAEGPGGPSEPSSSGLGLGYSLKEDEDAHTAALLLSAGQKGLWQDKLMPTHSSWMQIREAAEILEIAENMGNPEGKEQSSKWPRVPTWKRHKPTDVQEAD</sequence>
<feature type="region of interest" description="Disordered" evidence="1">
    <location>
        <begin position="199"/>
        <end position="231"/>
    </location>
</feature>
<dbReference type="AlphaFoldDB" id="A0A2H3IV21"/>
<feature type="region of interest" description="Disordered" evidence="1">
    <location>
        <begin position="1"/>
        <end position="22"/>
    </location>
</feature>
<evidence type="ECO:0000313" key="2">
    <source>
        <dbReference type="EMBL" id="PCH33275.1"/>
    </source>
</evidence>
<feature type="compositionally biased region" description="Basic and acidic residues" evidence="1">
    <location>
        <begin position="1"/>
        <end position="18"/>
    </location>
</feature>